<evidence type="ECO:0000256" key="7">
    <source>
        <dbReference type="ARBA" id="ARBA00022769"/>
    </source>
</evidence>
<dbReference type="GO" id="GO:0016887">
    <property type="term" value="F:ATP hydrolysis activity"/>
    <property type="evidence" value="ECO:0007669"/>
    <property type="project" value="InterPro"/>
</dbReference>
<dbReference type="SUPFAM" id="SSF52540">
    <property type="entry name" value="P-loop containing nucleoside triphosphate hydrolases"/>
    <property type="match status" value="2"/>
</dbReference>
<comment type="subcellular location">
    <subcellularLocation>
        <location evidence="1">Cytoplasm</location>
    </subcellularLocation>
</comment>
<evidence type="ECO:0000256" key="5">
    <source>
        <dbReference type="ARBA" id="ARBA00022741"/>
    </source>
</evidence>
<dbReference type="GO" id="GO:0005737">
    <property type="term" value="C:cytoplasm"/>
    <property type="evidence" value="ECO:0007669"/>
    <property type="project" value="UniProtKB-SubCell"/>
</dbReference>
<protein>
    <recommendedName>
        <fullName evidence="15">UvrABC system protein A</fullName>
    </recommendedName>
    <alternativeName>
        <fullName evidence="16">Excinuclease ABC subunit A</fullName>
    </alternativeName>
</protein>
<evidence type="ECO:0000256" key="12">
    <source>
        <dbReference type="ARBA" id="ARBA00023125"/>
    </source>
</evidence>
<dbReference type="CDD" id="cd03271">
    <property type="entry name" value="ABC_UvrA_II"/>
    <property type="match status" value="1"/>
</dbReference>
<reference evidence="19" key="1">
    <citation type="submission" date="2017-09" db="EMBL/GenBank/DDBJ databases">
        <title>Depth-based differentiation of microbial function through sediment-hosted aquifers and enrichment of novel symbionts in the deep terrestrial subsurface.</title>
        <authorList>
            <person name="Probst A.J."/>
            <person name="Ladd B."/>
            <person name="Jarett J.K."/>
            <person name="Geller-Mcgrath D.E."/>
            <person name="Sieber C.M.K."/>
            <person name="Emerson J.B."/>
            <person name="Anantharaman K."/>
            <person name="Thomas B.C."/>
            <person name="Malmstrom R."/>
            <person name="Stieglmeier M."/>
            <person name="Klingl A."/>
            <person name="Woyke T."/>
            <person name="Ryan C.M."/>
            <person name="Banfield J.F."/>
        </authorList>
    </citation>
    <scope>NUCLEOTIDE SEQUENCE [LARGE SCALE GENOMIC DNA]</scope>
</reference>
<dbReference type="GO" id="GO:0009380">
    <property type="term" value="C:excinuclease repair complex"/>
    <property type="evidence" value="ECO:0007669"/>
    <property type="project" value="InterPro"/>
</dbReference>
<evidence type="ECO:0000256" key="11">
    <source>
        <dbReference type="ARBA" id="ARBA00022881"/>
    </source>
</evidence>
<evidence type="ECO:0000259" key="17">
    <source>
        <dbReference type="PROSITE" id="PS50893"/>
    </source>
</evidence>
<accession>A0A2H0W3W8</accession>
<name>A0A2H0W3W8_9BACT</name>
<dbReference type="PANTHER" id="PTHR43152">
    <property type="entry name" value="UVRABC SYSTEM PROTEIN A"/>
    <property type="match status" value="1"/>
</dbReference>
<dbReference type="Pfam" id="PF17760">
    <property type="entry name" value="UvrA_inter"/>
    <property type="match status" value="1"/>
</dbReference>
<keyword evidence="4" id="KW-0677">Repeat</keyword>
<evidence type="ECO:0000256" key="6">
    <source>
        <dbReference type="ARBA" id="ARBA00022763"/>
    </source>
</evidence>
<keyword evidence="9" id="KW-0862">Zinc</keyword>
<dbReference type="EMBL" id="PEZY01000012">
    <property type="protein sequence ID" value="PIS06048.1"/>
    <property type="molecule type" value="Genomic_DNA"/>
</dbReference>
<dbReference type="InterPro" id="IPR027417">
    <property type="entry name" value="P-loop_NTPase"/>
</dbReference>
<feature type="domain" description="ABC transporter" evidence="17">
    <location>
        <begin position="524"/>
        <end position="860"/>
    </location>
</feature>
<dbReference type="Proteomes" id="UP000229056">
    <property type="component" value="Unassembled WGS sequence"/>
</dbReference>
<evidence type="ECO:0000256" key="9">
    <source>
        <dbReference type="ARBA" id="ARBA00022833"/>
    </source>
</evidence>
<keyword evidence="6" id="KW-0227">DNA damage</keyword>
<keyword evidence="3" id="KW-0479">Metal-binding</keyword>
<comment type="similarity">
    <text evidence="14">Belongs to the ABC transporter superfamily. UvrA family.</text>
</comment>
<evidence type="ECO:0000256" key="1">
    <source>
        <dbReference type="ARBA" id="ARBA00004496"/>
    </source>
</evidence>
<evidence type="ECO:0000256" key="15">
    <source>
        <dbReference type="ARBA" id="ARBA00039316"/>
    </source>
</evidence>
<keyword evidence="10" id="KW-0067">ATP-binding</keyword>
<dbReference type="PROSITE" id="PS00211">
    <property type="entry name" value="ABC_TRANSPORTER_1"/>
    <property type="match status" value="2"/>
</dbReference>
<evidence type="ECO:0000313" key="18">
    <source>
        <dbReference type="EMBL" id="PIS06048.1"/>
    </source>
</evidence>
<evidence type="ECO:0000256" key="16">
    <source>
        <dbReference type="ARBA" id="ARBA00042156"/>
    </source>
</evidence>
<proteinExistence type="inferred from homology"/>
<organism evidence="18 19">
    <name type="scientific">Candidatus Buchananbacteria bacterium CG10_big_fil_rev_8_21_14_0_10_33_19</name>
    <dbReference type="NCBI Taxonomy" id="1974525"/>
    <lineage>
        <taxon>Bacteria</taxon>
        <taxon>Candidatus Buchananiibacteriota</taxon>
    </lineage>
</organism>
<dbReference type="InterPro" id="IPR041102">
    <property type="entry name" value="UvrA_inter"/>
</dbReference>
<keyword evidence="7" id="KW-0228">DNA excision</keyword>
<keyword evidence="2" id="KW-0963">Cytoplasm</keyword>
<dbReference type="GO" id="GO:0008270">
    <property type="term" value="F:zinc ion binding"/>
    <property type="evidence" value="ECO:0007669"/>
    <property type="project" value="UniProtKB-KW"/>
</dbReference>
<dbReference type="GO" id="GO:0004518">
    <property type="term" value="F:nuclease activity"/>
    <property type="evidence" value="ECO:0007669"/>
    <property type="project" value="UniProtKB-KW"/>
</dbReference>
<dbReference type="GO" id="GO:0003677">
    <property type="term" value="F:DNA binding"/>
    <property type="evidence" value="ECO:0007669"/>
    <property type="project" value="UniProtKB-KW"/>
</dbReference>
<evidence type="ECO:0000256" key="4">
    <source>
        <dbReference type="ARBA" id="ARBA00022737"/>
    </source>
</evidence>
<keyword evidence="8" id="KW-0863">Zinc-finger</keyword>
<sequence length="864" mass="96863">MKDSIIIRGARVHNLKNVSLEIPHNKLVAFTGVSGSGKSSLAFDTIFAEGQRRYIESLSPYARQFLGQMKPADVDEIIGLAPSISIDQKALSHNPRSTVGTLTEIYDYLRVLYARLGEVYCPKCNHKIDKLALDEMIDIIKSRAKELDEEYVTILSPVVVDRKGEYYQLLYDYLALGFSEARIDGQFYSLHEKVKLARHSKHSIDIVIDRVMISDEGRLSEAVENSINYATGLAIALFREKKQDSPEFLLSSNWTCPNDGFAFPEVEPRLFSFNSPHGACEKCNGLGRVVEWGAKKKFDDQGEEIGEYKNKYEKNIEPCLSCHGQRLRAEPLAVKINKKNIAEVSALSIEQAYAFFVDYHNKMTSRQKEIAENVVIEIGDRLDFLLQVGLNYLSLSREAETLSGGEAQRIRLGSQIGSHLSKTLYVLDEPTIGLHERDTERLIKTLKALKDQGNSVIIVEHDERTIMASDYLVDLGPLAGRHGGEVVAIGETKELLKKTNPQKSLTLEYLRGERFIETASNRRTTTSEAIKIIGARANNLKNVQVDIPLRKMVCITGVSGSGKSSLLYDVLYKNVQKIKANPRLATNVKKEDLEDVSKIIGTEYINRVVIVDQSPIGRTPRSNPATYTGIFTPIREFFAMLPESRERSYTLSRFSFNRPGGRCEACDGAGVNLIEMHFLPAVTVECEVCHGKRFNRETLQVKYKGKNISEVLALTIDEAIDYFDTHYQITDKLKVLQEVGLCYLQLGQSATTLSGGEAQRIKLARELTHTLGRKTLYLLDEPTVGLHYHDIELLLGVLNKLIDRQNSIAVIEHNLHIIHAADYVIDLGPEGGDRGGYIVAKGTPEQVMKDPKSVTGKYIKEYLK</sequence>
<evidence type="ECO:0000256" key="14">
    <source>
        <dbReference type="ARBA" id="ARBA00038000"/>
    </source>
</evidence>
<dbReference type="GO" id="GO:0005524">
    <property type="term" value="F:ATP binding"/>
    <property type="evidence" value="ECO:0007669"/>
    <property type="project" value="UniProtKB-KW"/>
</dbReference>
<dbReference type="InterPro" id="IPR017871">
    <property type="entry name" value="ABC_transporter-like_CS"/>
</dbReference>
<gene>
    <name evidence="18" type="primary">uvrA</name>
    <name evidence="18" type="ORF">COT80_04765</name>
</gene>
<dbReference type="InterPro" id="IPR003439">
    <property type="entry name" value="ABC_transporter-like_ATP-bd"/>
</dbReference>
<evidence type="ECO:0000313" key="19">
    <source>
        <dbReference type="Proteomes" id="UP000229056"/>
    </source>
</evidence>
<evidence type="ECO:0000256" key="10">
    <source>
        <dbReference type="ARBA" id="ARBA00022840"/>
    </source>
</evidence>
<dbReference type="PROSITE" id="PS50893">
    <property type="entry name" value="ABC_TRANSPORTER_2"/>
    <property type="match status" value="1"/>
</dbReference>
<keyword evidence="5" id="KW-0547">Nucleotide-binding</keyword>
<dbReference type="AlphaFoldDB" id="A0A2H0W3W8"/>
<dbReference type="Gene3D" id="3.40.50.300">
    <property type="entry name" value="P-loop containing nucleotide triphosphate hydrolases"/>
    <property type="match status" value="3"/>
</dbReference>
<dbReference type="InterPro" id="IPR004602">
    <property type="entry name" value="UvrA"/>
</dbReference>
<dbReference type="Gene3D" id="3.30.190.20">
    <property type="match status" value="1"/>
</dbReference>
<keyword evidence="12" id="KW-0238">DNA-binding</keyword>
<dbReference type="Gene3D" id="1.20.1580.10">
    <property type="entry name" value="ABC transporter ATPase like domain"/>
    <property type="match status" value="3"/>
</dbReference>
<keyword evidence="11" id="KW-0267">Excision nuclease</keyword>
<evidence type="ECO:0000256" key="2">
    <source>
        <dbReference type="ARBA" id="ARBA00022490"/>
    </source>
</evidence>
<evidence type="ECO:0000256" key="8">
    <source>
        <dbReference type="ARBA" id="ARBA00022771"/>
    </source>
</evidence>
<dbReference type="NCBIfam" id="TIGR00630">
    <property type="entry name" value="uvra"/>
    <property type="match status" value="1"/>
</dbReference>
<comment type="caution">
    <text evidence="18">The sequence shown here is derived from an EMBL/GenBank/DDBJ whole genome shotgun (WGS) entry which is preliminary data.</text>
</comment>
<evidence type="ECO:0000256" key="13">
    <source>
        <dbReference type="ARBA" id="ARBA00023204"/>
    </source>
</evidence>
<dbReference type="PANTHER" id="PTHR43152:SF3">
    <property type="entry name" value="UVRABC SYSTEM PROTEIN A"/>
    <property type="match status" value="1"/>
</dbReference>
<evidence type="ECO:0000256" key="3">
    <source>
        <dbReference type="ARBA" id="ARBA00022723"/>
    </source>
</evidence>
<keyword evidence="13" id="KW-0234">DNA repair</keyword>
<dbReference type="GO" id="GO:0006289">
    <property type="term" value="P:nucleotide-excision repair"/>
    <property type="evidence" value="ECO:0007669"/>
    <property type="project" value="InterPro"/>
</dbReference>